<reference evidence="1 2" key="1">
    <citation type="submission" date="2020-10" db="EMBL/GenBank/DDBJ databases">
        <title>Plant Genome Project.</title>
        <authorList>
            <person name="Zhang R.-G."/>
        </authorList>
    </citation>
    <scope>NUCLEOTIDE SEQUENCE [LARGE SCALE GENOMIC DNA]</scope>
    <source>
        <strain evidence="1">FAFU-HL-1</strain>
        <tissue evidence="1">Leaf</tissue>
    </source>
</reference>
<evidence type="ECO:0000313" key="1">
    <source>
        <dbReference type="EMBL" id="KAF9663463.1"/>
    </source>
</evidence>
<sequence>MSTIRPVFSVARLSNRAVFDEIPSLDVVKRRCGSCGYPLNLTSSSRITRCQEFRKKVYISFLSVDLIRFTQVDGVNSLPVSWGYGYEIHLLYVVLNLPTHLAQLIKKIP</sequence>
<dbReference type="OrthoDB" id="678806at2759"/>
<dbReference type="EMBL" id="JADGMS010000017">
    <property type="protein sequence ID" value="KAF9663463.1"/>
    <property type="molecule type" value="Genomic_DNA"/>
</dbReference>
<organism evidence="1 2">
    <name type="scientific">Salix dunnii</name>
    <dbReference type="NCBI Taxonomy" id="1413687"/>
    <lineage>
        <taxon>Eukaryota</taxon>
        <taxon>Viridiplantae</taxon>
        <taxon>Streptophyta</taxon>
        <taxon>Embryophyta</taxon>
        <taxon>Tracheophyta</taxon>
        <taxon>Spermatophyta</taxon>
        <taxon>Magnoliopsida</taxon>
        <taxon>eudicotyledons</taxon>
        <taxon>Gunneridae</taxon>
        <taxon>Pentapetalae</taxon>
        <taxon>rosids</taxon>
        <taxon>fabids</taxon>
        <taxon>Malpighiales</taxon>
        <taxon>Salicaceae</taxon>
        <taxon>Saliceae</taxon>
        <taxon>Salix</taxon>
    </lineage>
</organism>
<name>A0A835J4M9_9ROSI</name>
<evidence type="ECO:0000313" key="2">
    <source>
        <dbReference type="Proteomes" id="UP000657918"/>
    </source>
</evidence>
<accession>A0A835J4M9</accession>
<gene>
    <name evidence="1" type="ORF">SADUNF_Sadunf17G0052700</name>
</gene>
<comment type="caution">
    <text evidence="1">The sequence shown here is derived from an EMBL/GenBank/DDBJ whole genome shotgun (WGS) entry which is preliminary data.</text>
</comment>
<dbReference type="InterPro" id="IPR045282">
    <property type="entry name" value="At4g08330-like"/>
</dbReference>
<keyword evidence="2" id="KW-1185">Reference proteome</keyword>
<dbReference type="Pfam" id="PF24046">
    <property type="entry name" value="At4g08330"/>
    <property type="match status" value="1"/>
</dbReference>
<proteinExistence type="predicted"/>
<protein>
    <submittedName>
        <fullName evidence="1">Uncharacterized protein</fullName>
    </submittedName>
</protein>
<dbReference type="Proteomes" id="UP000657918">
    <property type="component" value="Unassembled WGS sequence"/>
</dbReference>
<dbReference type="AlphaFoldDB" id="A0A835J4M9"/>